<name>A0A5C6NN92_9TELE</name>
<feature type="non-terminal residue" evidence="2">
    <location>
        <position position="1"/>
    </location>
</feature>
<gene>
    <name evidence="2" type="ORF">D4764_02G0011600</name>
</gene>
<evidence type="ECO:0000256" key="1">
    <source>
        <dbReference type="SAM" id="MobiDB-lite"/>
    </source>
</evidence>
<reference evidence="2 3" key="1">
    <citation type="submission" date="2019-04" db="EMBL/GenBank/DDBJ databases">
        <title>Chromosome genome assembly for Takifugu flavidus.</title>
        <authorList>
            <person name="Xiao S."/>
        </authorList>
    </citation>
    <scope>NUCLEOTIDE SEQUENCE [LARGE SCALE GENOMIC DNA]</scope>
    <source>
        <strain evidence="2">HTHZ2018</strain>
        <tissue evidence="2">Muscle</tissue>
    </source>
</reference>
<keyword evidence="3" id="KW-1185">Reference proteome</keyword>
<comment type="caution">
    <text evidence="2">The sequence shown here is derived from an EMBL/GenBank/DDBJ whole genome shotgun (WGS) entry which is preliminary data.</text>
</comment>
<dbReference type="AlphaFoldDB" id="A0A5C6NN92"/>
<evidence type="ECO:0000313" key="3">
    <source>
        <dbReference type="Proteomes" id="UP000324091"/>
    </source>
</evidence>
<accession>A0A5C6NN92</accession>
<protein>
    <submittedName>
        <fullName evidence="2">Furin</fullName>
    </submittedName>
</protein>
<sequence>APGRAVVGSNPAVSDNNTLGRAGCNRKLAPGERQERGRHLWDGAGQPPAVSSLRGSPPTLSDIFVKLGEPPRIDSARPIGTNYGSELLRPTRRSVSVSLKVRHMLKLFACIGRRSTSPVSGAAVQQPPLLPGVFKLRPPVAYLPHTPRERKRQNLLLWVRPQLEALFLASRCGIIRCRRPPGWGSPGLFNRSGQVSCDVPSLCLSVHLHAPWAAPACKRGAVLGDCAALGETHGFWPQAQAPGAPTWASAGLAVFWAGTSGGAKALHKYVGCPHTRRAGGRRPSCRQTWVHQ</sequence>
<evidence type="ECO:0000313" key="2">
    <source>
        <dbReference type="EMBL" id="TWW68119.1"/>
    </source>
</evidence>
<dbReference type="Proteomes" id="UP000324091">
    <property type="component" value="Chromosome 2"/>
</dbReference>
<proteinExistence type="predicted"/>
<organism evidence="2 3">
    <name type="scientific">Takifugu flavidus</name>
    <name type="common">sansaifugu</name>
    <dbReference type="NCBI Taxonomy" id="433684"/>
    <lineage>
        <taxon>Eukaryota</taxon>
        <taxon>Metazoa</taxon>
        <taxon>Chordata</taxon>
        <taxon>Craniata</taxon>
        <taxon>Vertebrata</taxon>
        <taxon>Euteleostomi</taxon>
        <taxon>Actinopterygii</taxon>
        <taxon>Neopterygii</taxon>
        <taxon>Teleostei</taxon>
        <taxon>Neoteleostei</taxon>
        <taxon>Acanthomorphata</taxon>
        <taxon>Eupercaria</taxon>
        <taxon>Tetraodontiformes</taxon>
        <taxon>Tetradontoidea</taxon>
        <taxon>Tetraodontidae</taxon>
        <taxon>Takifugu</taxon>
    </lineage>
</organism>
<dbReference type="EMBL" id="RHFK02000012">
    <property type="protein sequence ID" value="TWW68119.1"/>
    <property type="molecule type" value="Genomic_DNA"/>
</dbReference>
<feature type="region of interest" description="Disordered" evidence="1">
    <location>
        <begin position="1"/>
        <end position="55"/>
    </location>
</feature>
<feature type="compositionally biased region" description="Basic and acidic residues" evidence="1">
    <location>
        <begin position="29"/>
        <end position="41"/>
    </location>
</feature>